<sequence length="238" mass="26544">MKKISYDFHLHSCLSPCGSDDMTPANIAGMAAVIGLEAIALTDHNTCRNCPAVMKAAAGYGITVIPGMELCTSEEVHVLCFFPGLEQALDFDRFVYDKLPPVNNDPYLFGNQILYNDRDEPCGTLEKLLISAAFLSFSELPQILKPYEGIMIPAHIDKNSNSLISNLGFIPPDSTFRTAEFHDLSRCAQFQEDYPYLKKCRFLTSSDAHYLNDINEPVNFIETEENTLASVFETLKNP</sequence>
<dbReference type="InterPro" id="IPR016195">
    <property type="entry name" value="Pol/histidinol_Pase-like"/>
</dbReference>
<dbReference type="GO" id="GO:0004534">
    <property type="term" value="F:5'-3' RNA exonuclease activity"/>
    <property type="evidence" value="ECO:0007669"/>
    <property type="project" value="TreeGrafter"/>
</dbReference>
<comment type="caution">
    <text evidence="2">The sequence shown here is derived from an EMBL/GenBank/DDBJ whole genome shotgun (WGS) entry which is preliminary data.</text>
</comment>
<dbReference type="GO" id="GO:0035312">
    <property type="term" value="F:5'-3' DNA exonuclease activity"/>
    <property type="evidence" value="ECO:0007669"/>
    <property type="project" value="TreeGrafter"/>
</dbReference>
<dbReference type="InterPro" id="IPR003141">
    <property type="entry name" value="Pol/His_phosphatase_N"/>
</dbReference>
<dbReference type="Proteomes" id="UP000824024">
    <property type="component" value="Unassembled WGS sequence"/>
</dbReference>
<evidence type="ECO:0000259" key="1">
    <source>
        <dbReference type="SMART" id="SM00481"/>
    </source>
</evidence>
<name>A0A9D2D0Z6_9FIRM</name>
<reference evidence="2" key="2">
    <citation type="submission" date="2021-04" db="EMBL/GenBank/DDBJ databases">
        <authorList>
            <person name="Gilroy R."/>
        </authorList>
    </citation>
    <scope>NUCLEOTIDE SEQUENCE</scope>
    <source>
        <strain evidence="2">CHK192-9172</strain>
    </source>
</reference>
<evidence type="ECO:0000313" key="3">
    <source>
        <dbReference type="Proteomes" id="UP000824024"/>
    </source>
</evidence>
<reference evidence="2" key="1">
    <citation type="journal article" date="2021" name="PeerJ">
        <title>Extensive microbial diversity within the chicken gut microbiome revealed by metagenomics and culture.</title>
        <authorList>
            <person name="Gilroy R."/>
            <person name="Ravi A."/>
            <person name="Getino M."/>
            <person name="Pursley I."/>
            <person name="Horton D.L."/>
            <person name="Alikhan N.F."/>
            <person name="Baker D."/>
            <person name="Gharbi K."/>
            <person name="Hall N."/>
            <person name="Watson M."/>
            <person name="Adriaenssens E.M."/>
            <person name="Foster-Nyarko E."/>
            <person name="Jarju S."/>
            <person name="Secka A."/>
            <person name="Antonio M."/>
            <person name="Oren A."/>
            <person name="Chaudhuri R.R."/>
            <person name="La Ragione R."/>
            <person name="Hildebrand F."/>
            <person name="Pallen M.J."/>
        </authorList>
    </citation>
    <scope>NUCLEOTIDE SEQUENCE</scope>
    <source>
        <strain evidence="2">CHK192-9172</strain>
    </source>
</reference>
<dbReference type="CDD" id="cd07432">
    <property type="entry name" value="PHP_HisPPase"/>
    <property type="match status" value="1"/>
</dbReference>
<evidence type="ECO:0000313" key="2">
    <source>
        <dbReference type="EMBL" id="HIZ06575.1"/>
    </source>
</evidence>
<organism evidence="2 3">
    <name type="scientific">Candidatus Eubacterium avistercoris</name>
    <dbReference type="NCBI Taxonomy" id="2838567"/>
    <lineage>
        <taxon>Bacteria</taxon>
        <taxon>Bacillati</taxon>
        <taxon>Bacillota</taxon>
        <taxon>Clostridia</taxon>
        <taxon>Eubacteriales</taxon>
        <taxon>Eubacteriaceae</taxon>
        <taxon>Eubacterium</taxon>
    </lineage>
</organism>
<dbReference type="EMBL" id="DXCH01000037">
    <property type="protein sequence ID" value="HIZ06575.1"/>
    <property type="molecule type" value="Genomic_DNA"/>
</dbReference>
<dbReference type="PANTHER" id="PTHR42924">
    <property type="entry name" value="EXONUCLEASE"/>
    <property type="match status" value="1"/>
</dbReference>
<proteinExistence type="predicted"/>
<dbReference type="InterPro" id="IPR052018">
    <property type="entry name" value="PHP_domain"/>
</dbReference>
<dbReference type="PANTHER" id="PTHR42924:SF3">
    <property type="entry name" value="POLYMERASE_HISTIDINOL PHOSPHATASE N-TERMINAL DOMAIN-CONTAINING PROTEIN"/>
    <property type="match status" value="1"/>
</dbReference>
<protein>
    <submittedName>
        <fullName evidence="2">PHP domain-containing protein</fullName>
    </submittedName>
</protein>
<dbReference type="Pfam" id="PF02811">
    <property type="entry name" value="PHP"/>
    <property type="match status" value="1"/>
</dbReference>
<dbReference type="Gene3D" id="3.20.20.140">
    <property type="entry name" value="Metal-dependent hydrolases"/>
    <property type="match status" value="1"/>
</dbReference>
<dbReference type="SMART" id="SM00481">
    <property type="entry name" value="POLIIIAc"/>
    <property type="match status" value="1"/>
</dbReference>
<dbReference type="InterPro" id="IPR004013">
    <property type="entry name" value="PHP_dom"/>
</dbReference>
<dbReference type="AlphaFoldDB" id="A0A9D2D0Z6"/>
<accession>A0A9D2D0Z6</accession>
<gene>
    <name evidence="2" type="ORF">IAA08_01410</name>
</gene>
<feature type="domain" description="Polymerase/histidinol phosphatase N-terminal" evidence="1">
    <location>
        <begin position="6"/>
        <end position="74"/>
    </location>
</feature>
<dbReference type="SUPFAM" id="SSF89550">
    <property type="entry name" value="PHP domain-like"/>
    <property type="match status" value="1"/>
</dbReference>